<dbReference type="SUPFAM" id="SSF56973">
    <property type="entry name" value="Aerolisin/ETX pore-forming domain"/>
    <property type="match status" value="1"/>
</dbReference>
<dbReference type="Pfam" id="PF01117">
    <property type="entry name" value="Aerolysin"/>
    <property type="match status" value="1"/>
</dbReference>
<protein>
    <recommendedName>
        <fullName evidence="3">Agglutinin domain-containing protein</fullName>
    </recommendedName>
</protein>
<proteinExistence type="inferred from homology"/>
<feature type="domain" description="Agglutinin" evidence="3">
    <location>
        <begin position="7"/>
        <end position="159"/>
    </location>
</feature>
<dbReference type="Proteomes" id="UP001396334">
    <property type="component" value="Unassembled WGS sequence"/>
</dbReference>
<comment type="caution">
    <text evidence="4">The sequence shown here is derived from an EMBL/GenBank/DDBJ whole genome shotgun (WGS) entry which is preliminary data.</text>
</comment>
<dbReference type="InterPro" id="IPR036242">
    <property type="entry name" value="Agglutinin_dom_sf"/>
</dbReference>
<dbReference type="Gene3D" id="2.170.15.10">
    <property type="entry name" value="Proaerolysin, chain A, domain 3"/>
    <property type="match status" value="1"/>
</dbReference>
<dbReference type="CDD" id="cd00257">
    <property type="entry name" value="beta-trefoil_FSCN-like"/>
    <property type="match status" value="1"/>
</dbReference>
<dbReference type="PANTHER" id="PTHR39244:SF5">
    <property type="entry name" value="NATTERIN-3-LIKE"/>
    <property type="match status" value="1"/>
</dbReference>
<keyword evidence="5" id="KW-1185">Reference proteome</keyword>
<keyword evidence="2" id="KW-1015">Disulfide bond</keyword>
<evidence type="ECO:0000256" key="1">
    <source>
        <dbReference type="ARBA" id="ARBA00009831"/>
    </source>
</evidence>
<evidence type="ECO:0000259" key="3">
    <source>
        <dbReference type="SMART" id="SM00791"/>
    </source>
</evidence>
<dbReference type="InterPro" id="IPR008998">
    <property type="entry name" value="Agglutinin"/>
</dbReference>
<dbReference type="InterPro" id="IPR055267">
    <property type="entry name" value="Aerolysin-like_C"/>
</dbReference>
<name>A0ABR1ZC32_9ROSI</name>
<dbReference type="SUPFAM" id="SSF50382">
    <property type="entry name" value="Agglutinin"/>
    <property type="match status" value="2"/>
</dbReference>
<evidence type="ECO:0000313" key="4">
    <source>
        <dbReference type="EMBL" id="KAK8477554.1"/>
    </source>
</evidence>
<feature type="domain" description="Agglutinin" evidence="3">
    <location>
        <begin position="164"/>
        <end position="299"/>
    </location>
</feature>
<dbReference type="Gene3D" id="2.80.10.50">
    <property type="match status" value="2"/>
</dbReference>
<dbReference type="InterPro" id="IPR053237">
    <property type="entry name" value="Natterin_C"/>
</dbReference>
<dbReference type="Pfam" id="PF07468">
    <property type="entry name" value="Agglutinin"/>
    <property type="match status" value="2"/>
</dbReference>
<comment type="similarity">
    <text evidence="1">Belongs to the aerolysin family.</text>
</comment>
<dbReference type="PANTHER" id="PTHR39244">
    <property type="entry name" value="NATTERIN-4"/>
    <property type="match status" value="1"/>
</dbReference>
<organism evidence="4 5">
    <name type="scientific">Hibiscus sabdariffa</name>
    <name type="common">roselle</name>
    <dbReference type="NCBI Taxonomy" id="183260"/>
    <lineage>
        <taxon>Eukaryota</taxon>
        <taxon>Viridiplantae</taxon>
        <taxon>Streptophyta</taxon>
        <taxon>Embryophyta</taxon>
        <taxon>Tracheophyta</taxon>
        <taxon>Spermatophyta</taxon>
        <taxon>Magnoliopsida</taxon>
        <taxon>eudicotyledons</taxon>
        <taxon>Gunneridae</taxon>
        <taxon>Pentapetalae</taxon>
        <taxon>rosids</taxon>
        <taxon>malvids</taxon>
        <taxon>Malvales</taxon>
        <taxon>Malvaceae</taxon>
        <taxon>Malvoideae</taxon>
        <taxon>Hibiscus</taxon>
    </lineage>
</organism>
<dbReference type="CDD" id="cd20216">
    <property type="entry name" value="PFM_HFR-2-like"/>
    <property type="match status" value="1"/>
</dbReference>
<evidence type="ECO:0000256" key="2">
    <source>
        <dbReference type="ARBA" id="ARBA00023157"/>
    </source>
</evidence>
<reference evidence="4 5" key="1">
    <citation type="journal article" date="2024" name="G3 (Bethesda)">
        <title>Genome assembly of Hibiscus sabdariffa L. provides insights into metabolisms of medicinal natural products.</title>
        <authorList>
            <person name="Kim T."/>
        </authorList>
    </citation>
    <scope>NUCLEOTIDE SEQUENCE [LARGE SCALE GENOMIC DNA]</scope>
    <source>
        <strain evidence="4">TK-2024</strain>
        <tissue evidence="4">Old leaves</tissue>
    </source>
</reference>
<dbReference type="SMART" id="SM00791">
    <property type="entry name" value="Agglutinin"/>
    <property type="match status" value="2"/>
</dbReference>
<dbReference type="EMBL" id="JBBPBN010001773">
    <property type="protein sequence ID" value="KAK8477554.1"/>
    <property type="molecule type" value="Genomic_DNA"/>
</dbReference>
<evidence type="ECO:0000313" key="5">
    <source>
        <dbReference type="Proteomes" id="UP001396334"/>
    </source>
</evidence>
<sequence length="472" mass="53169">MASASDLTPPRFMALGFTPKSYYLSFVRDGGEMDGCIKFLETQVVSPYAKFEVEAADASGSFHIRSCQNNRYWERNKLPDKYWITATADGKEEDQSKESCTLFEFVSVDADANTVSIVHVQSGYYLCLSGTDDPTTDYCVYAKSNVHDDQGRDVFQLNDWDSYVILPTYVAFKGNNGNYLRLRPESDHHYLEFNTNDIGDPNVPCETFYLDNGDVRIKTTCLDKFWWRDPNWIRADSSDTSSNDKNTLFRPFRVDSNTIALMNLGNNYFCKRLTADNKTNHLNAAEPSVTNEAKLAVEEPVMTREIFDVKYNLDYSRVYDETVLVLGTNSASNETQEPSTLDVTLQYTDTKESTWSDYYSMSVGTQASADFKIPLIMDGSIEISEDVQSGTEWGETNTSSNLVEVTHTVTVPPMTKVTVNLIATKGYCDVPFTYSQTDTLYNGTTVTSEVEGGSYTGSNYYNIDFQTEEEGL</sequence>
<gene>
    <name evidence="4" type="ORF">V6N11_007387</name>
</gene>
<accession>A0ABR1ZC32</accession>